<dbReference type="Proteomes" id="UP000247591">
    <property type="component" value="Unassembled WGS sequence"/>
</dbReference>
<dbReference type="OrthoDB" id="4659043at2"/>
<dbReference type="AlphaFoldDB" id="A0A318RG53"/>
<evidence type="ECO:0000313" key="3">
    <source>
        <dbReference type="Proteomes" id="UP000247591"/>
    </source>
</evidence>
<feature type="transmembrane region" description="Helical" evidence="1">
    <location>
        <begin position="166"/>
        <end position="185"/>
    </location>
</feature>
<keyword evidence="1" id="KW-0472">Membrane</keyword>
<dbReference type="RefSeq" id="WP_110471286.1">
    <property type="nucleotide sequence ID" value="NZ_QJSP01000012.1"/>
</dbReference>
<evidence type="ECO:0000313" key="2">
    <source>
        <dbReference type="EMBL" id="PYE14653.1"/>
    </source>
</evidence>
<name>A0A318RG53_WILLI</name>
<sequence length="495" mass="54371">MAAGEFPLFSTLHPVYRIIFRWALIAVLTLVAFWTSFQSLLEESYSGSLVGYILAIPWLALLAAQGIARRRSGELPIHDRQTDFIIGFMGLVLALLIKGVLVGRYADEYHLIRLDLLAMWVFVVSAAVVLFGLRPVSRFALVWLLLLAVFPLVFRITIITLGGTRYAAGGVMVVLAAGATALAVGRTRRRGLIGAASTVVVGMSILLVMYVFFPTAPVMAYTQIPPLLATALVAETMYLYSRRGTAKTPMDRPINPLSAKTILLAVSMVTAFAVALSLISLPRSTAPPVLRDNALEFGTPLITPAGWQTTSVTEFDFVKRFFGRTSTLIRQRMLAEEGNPAWDKLSRPRTVIVDSVTTIRPVTFSVYPDNVIYDMTATRTSNGRKIDLGNDVTGELFTVVDDTLLVTWTKLTWTWRNRNAAQRITLLTVDNHDADAPFPVPQDSLISNLNTLFTVLIRGNSVVDDNNPNFKDAGLLTVLGRELVDAQLEPVRAAS</sequence>
<reference evidence="2 3" key="1">
    <citation type="submission" date="2018-06" db="EMBL/GenBank/DDBJ databases">
        <title>Genomic Encyclopedia of Type Strains, Phase IV (KMG-IV): sequencing the most valuable type-strain genomes for metagenomic binning, comparative biology and taxonomic classification.</title>
        <authorList>
            <person name="Goeker M."/>
        </authorList>
    </citation>
    <scope>NUCLEOTIDE SEQUENCE [LARGE SCALE GENOMIC DNA]</scope>
    <source>
        <strain evidence="2 3">DSM 45521</strain>
    </source>
</reference>
<feature type="transmembrane region" description="Helical" evidence="1">
    <location>
        <begin position="84"/>
        <end position="106"/>
    </location>
</feature>
<protein>
    <submittedName>
        <fullName evidence="2">Uncharacterized protein</fullName>
    </submittedName>
</protein>
<feature type="transmembrane region" description="Helical" evidence="1">
    <location>
        <begin position="49"/>
        <end position="68"/>
    </location>
</feature>
<feature type="transmembrane region" description="Helical" evidence="1">
    <location>
        <begin position="192"/>
        <end position="213"/>
    </location>
</feature>
<comment type="caution">
    <text evidence="2">The sequence shown here is derived from an EMBL/GenBank/DDBJ whole genome shotgun (WGS) entry which is preliminary data.</text>
</comment>
<accession>A0A318RG53</accession>
<feature type="transmembrane region" description="Helical" evidence="1">
    <location>
        <begin position="140"/>
        <end position="160"/>
    </location>
</feature>
<keyword evidence="1" id="KW-0812">Transmembrane</keyword>
<keyword evidence="1" id="KW-1133">Transmembrane helix</keyword>
<gene>
    <name evidence="2" type="ORF">DFR67_112115</name>
</gene>
<dbReference type="EMBL" id="QJSP01000012">
    <property type="protein sequence ID" value="PYE14653.1"/>
    <property type="molecule type" value="Genomic_DNA"/>
</dbReference>
<feature type="transmembrane region" description="Helical" evidence="1">
    <location>
        <begin position="18"/>
        <end position="37"/>
    </location>
</feature>
<feature type="transmembrane region" description="Helical" evidence="1">
    <location>
        <begin position="112"/>
        <end position="133"/>
    </location>
</feature>
<evidence type="ECO:0000256" key="1">
    <source>
        <dbReference type="SAM" id="Phobius"/>
    </source>
</evidence>
<feature type="transmembrane region" description="Helical" evidence="1">
    <location>
        <begin position="261"/>
        <end position="281"/>
    </location>
</feature>
<organism evidence="2 3">
    <name type="scientific">Williamsia limnetica</name>
    <dbReference type="NCBI Taxonomy" id="882452"/>
    <lineage>
        <taxon>Bacteria</taxon>
        <taxon>Bacillati</taxon>
        <taxon>Actinomycetota</taxon>
        <taxon>Actinomycetes</taxon>
        <taxon>Mycobacteriales</taxon>
        <taxon>Nocardiaceae</taxon>
        <taxon>Williamsia</taxon>
    </lineage>
</organism>
<proteinExistence type="predicted"/>
<feature type="transmembrane region" description="Helical" evidence="1">
    <location>
        <begin position="219"/>
        <end position="240"/>
    </location>
</feature>
<keyword evidence="3" id="KW-1185">Reference proteome</keyword>